<keyword evidence="2" id="KW-1133">Transmembrane helix</keyword>
<evidence type="ECO:0000256" key="2">
    <source>
        <dbReference type="SAM" id="Phobius"/>
    </source>
</evidence>
<reference evidence="3" key="2">
    <citation type="journal article" date="2007" name="Science">
        <title>Draft genome sequence of the sexually transmitted pathogen Trichomonas vaginalis.</title>
        <authorList>
            <person name="Carlton J.M."/>
            <person name="Hirt R.P."/>
            <person name="Silva J.C."/>
            <person name="Delcher A.L."/>
            <person name="Schatz M."/>
            <person name="Zhao Q."/>
            <person name="Wortman J.R."/>
            <person name="Bidwell S.L."/>
            <person name="Alsmark U.C.M."/>
            <person name="Besteiro S."/>
            <person name="Sicheritz-Ponten T."/>
            <person name="Noel C.J."/>
            <person name="Dacks J.B."/>
            <person name="Foster P.G."/>
            <person name="Simillion C."/>
            <person name="Van de Peer Y."/>
            <person name="Miranda-Saavedra D."/>
            <person name="Barton G.J."/>
            <person name="Westrop G.D."/>
            <person name="Mueller S."/>
            <person name="Dessi D."/>
            <person name="Fiori P.L."/>
            <person name="Ren Q."/>
            <person name="Paulsen I."/>
            <person name="Zhang H."/>
            <person name="Bastida-Corcuera F.D."/>
            <person name="Simoes-Barbosa A."/>
            <person name="Brown M.T."/>
            <person name="Hayes R.D."/>
            <person name="Mukherjee M."/>
            <person name="Okumura C.Y."/>
            <person name="Schneider R."/>
            <person name="Smith A.J."/>
            <person name="Vanacova S."/>
            <person name="Villalvazo M."/>
            <person name="Haas B.J."/>
            <person name="Pertea M."/>
            <person name="Feldblyum T.V."/>
            <person name="Utterback T.R."/>
            <person name="Shu C.L."/>
            <person name="Osoegawa K."/>
            <person name="de Jong P.J."/>
            <person name="Hrdy I."/>
            <person name="Horvathova L."/>
            <person name="Zubacova Z."/>
            <person name="Dolezal P."/>
            <person name="Malik S.B."/>
            <person name="Logsdon J.M. Jr."/>
            <person name="Henze K."/>
            <person name="Gupta A."/>
            <person name="Wang C.C."/>
            <person name="Dunne R.L."/>
            <person name="Upcroft J.A."/>
            <person name="Upcroft P."/>
            <person name="White O."/>
            <person name="Salzberg S.L."/>
            <person name="Tang P."/>
            <person name="Chiu C.-H."/>
            <person name="Lee Y.-S."/>
            <person name="Embley T.M."/>
            <person name="Coombs G.H."/>
            <person name="Mottram J.C."/>
            <person name="Tachezy J."/>
            <person name="Fraser-Liggett C.M."/>
            <person name="Johnson P.J."/>
        </authorList>
    </citation>
    <scope>NUCLEOTIDE SEQUENCE [LARGE SCALE GENOMIC DNA]</scope>
    <source>
        <strain evidence="3">G3</strain>
    </source>
</reference>
<evidence type="ECO:0000313" key="3">
    <source>
        <dbReference type="EMBL" id="EAY06849.1"/>
    </source>
</evidence>
<dbReference type="VEuPathDB" id="TrichDB:TVAGG3_0979930"/>
<dbReference type="InParanoid" id="A2EKE1"/>
<gene>
    <name evidence="3" type="ORF">TVAG_340270</name>
</gene>
<feature type="region of interest" description="Disordered" evidence="1">
    <location>
        <begin position="964"/>
        <end position="984"/>
    </location>
</feature>
<organism evidence="3 4">
    <name type="scientific">Trichomonas vaginalis (strain ATCC PRA-98 / G3)</name>
    <dbReference type="NCBI Taxonomy" id="412133"/>
    <lineage>
        <taxon>Eukaryota</taxon>
        <taxon>Metamonada</taxon>
        <taxon>Parabasalia</taxon>
        <taxon>Trichomonadida</taxon>
        <taxon>Trichomonadidae</taxon>
        <taxon>Trichomonas</taxon>
    </lineage>
</organism>
<proteinExistence type="predicted"/>
<dbReference type="SMR" id="A2EKE1"/>
<reference evidence="3" key="1">
    <citation type="submission" date="2006-10" db="EMBL/GenBank/DDBJ databases">
        <authorList>
            <person name="Amadeo P."/>
            <person name="Zhao Q."/>
            <person name="Wortman J."/>
            <person name="Fraser-Liggett C."/>
            <person name="Carlton J."/>
        </authorList>
    </citation>
    <scope>NUCLEOTIDE SEQUENCE</scope>
    <source>
        <strain evidence="3">G3</strain>
    </source>
</reference>
<evidence type="ECO:0000313" key="4">
    <source>
        <dbReference type="Proteomes" id="UP000001542"/>
    </source>
</evidence>
<protein>
    <submittedName>
        <fullName evidence="3">Uncharacterized protein</fullName>
    </submittedName>
</protein>
<keyword evidence="2" id="KW-0812">Transmembrane</keyword>
<keyword evidence="2" id="KW-0472">Membrane</keyword>
<dbReference type="AlphaFoldDB" id="A2EKE1"/>
<dbReference type="RefSeq" id="XP_001319072.1">
    <property type="nucleotide sequence ID" value="XM_001319037.1"/>
</dbReference>
<dbReference type="EMBL" id="DS113413">
    <property type="protein sequence ID" value="EAY06849.1"/>
    <property type="molecule type" value="Genomic_DNA"/>
</dbReference>
<accession>A2EKE1</accession>
<dbReference type="Proteomes" id="UP000001542">
    <property type="component" value="Unassembled WGS sequence"/>
</dbReference>
<feature type="transmembrane region" description="Helical" evidence="2">
    <location>
        <begin position="995"/>
        <end position="1020"/>
    </location>
</feature>
<evidence type="ECO:0000256" key="1">
    <source>
        <dbReference type="SAM" id="MobiDB-lite"/>
    </source>
</evidence>
<dbReference type="KEGG" id="tva:4764727"/>
<sequence length="1036" mass="115915">MKDVYGCKITYETSESRNNNIKVRRNYNAEINPKEQFTIKPDGKGSFQTATPISNELSFFGADLSIKNFQLKASQVLKVYSENRFEPPSGKKVFWVSSDPKDLTTSNAQQVKKIMPIGQDGLLIASSSSETNTYSFYIYNVPDEYSIVEYYSDYIGREFIVDSSVGSSKWIVICGCSVPTTVEGTLVEANKLFTVTKKIIIPLANFDDTLPTQVDRVSAYDQSLTTQPIPDPTWDKCIFPALGFSQITISATNPCKIYNQVDNSNEIYVIISNYQDFTDESGNDLALYQPIVSSSSQNPISIKAKSSSNLKVKMFFIRLTSNHKYAILLNEYDKHYYLDEVTENMDIIYLSSIKVRTNIHMNPHNENEFYVDGKVTKNKNNNDIAEGHCFIINNHNFNFMGFGYITKVTSTDSLDGNEYHGAVSITNFENDKAKTKEVGITIQDSKVTLGYGKYTTMPYYNLQIPVKANDRILMEPDNGKSGLISSDQDLVLFDKDFPSALVTIFFYPNNDIELRTLNKDENIVFYSDGESAVSEKYFVRVNLQQDVTIAGYEYAKQIDPYTKSEISALSTISVDYNLYIITFDIPADKKISYGIVTKSITPDQGQNYNDGDVLKTSSDTVLIMYNSDNGDYISCTAYEFTKVTRPSKVYYCSIPSDAQSFDVVINSFNGYFTYDRSQMIYNSAIYYVLFTNGNEFTIGTNDNFDYAIIEGNSLSFQTYRNEITSTKPFLFKYSKGYGSSSKKYFYVKSNKDRKTEIISFKGKIISSFAMLKNGKNQLSAGQYTIVSGMKLALFPDEQSKNLVIGNNEKLNIYAGERELTITGEGKINALIYQSSFPIEKQYILKGNAEIRISNTINGNPEIYMPSKYSTVSLIMCSFSDEFTASLEKIPDKLEVTYYKLDGTAHNLQTSRRSLADSHFSEPLVVQIKNNYNSDEKFSFTAKIVTNDGENGTFVSQKSITYIAPSSSKQDVKPPQPTTNTTDGLVEGKPGLGGGAIAGIVIGVIVGIALIAGICFAVFYIHNKKKSQESGSGGANV</sequence>
<dbReference type="VEuPathDB" id="TrichDB:TVAG_340270"/>
<name>A2EKE1_TRIV3</name>
<keyword evidence="4" id="KW-1185">Reference proteome</keyword>